<comment type="caution">
    <text evidence="2">The sequence shown here is derived from an EMBL/GenBank/DDBJ whole genome shotgun (WGS) entry which is preliminary data.</text>
</comment>
<evidence type="ECO:0000313" key="2">
    <source>
        <dbReference type="EMBL" id="NYG38373.1"/>
    </source>
</evidence>
<evidence type="ECO:0000259" key="1">
    <source>
        <dbReference type="SMART" id="SM00955"/>
    </source>
</evidence>
<dbReference type="RefSeq" id="WP_179463577.1">
    <property type="nucleotide sequence ID" value="NZ_JACBZX010000001.1"/>
</dbReference>
<gene>
    <name evidence="2" type="ORF">BJY28_002842</name>
</gene>
<dbReference type="PANTHER" id="PTHR23355">
    <property type="entry name" value="RIBONUCLEASE"/>
    <property type="match status" value="1"/>
</dbReference>
<evidence type="ECO:0000313" key="3">
    <source>
        <dbReference type="Proteomes" id="UP000592181"/>
    </source>
</evidence>
<dbReference type="GO" id="GO:0006402">
    <property type="term" value="P:mRNA catabolic process"/>
    <property type="evidence" value="ECO:0007669"/>
    <property type="project" value="TreeGrafter"/>
</dbReference>
<dbReference type="Pfam" id="PF00773">
    <property type="entry name" value="RNB"/>
    <property type="match status" value="1"/>
</dbReference>
<dbReference type="InterPro" id="IPR050180">
    <property type="entry name" value="RNR_Ribonuclease"/>
</dbReference>
<reference evidence="2 3" key="1">
    <citation type="submission" date="2020-07" db="EMBL/GenBank/DDBJ databases">
        <title>Sequencing the genomes of 1000 actinobacteria strains.</title>
        <authorList>
            <person name="Klenk H.-P."/>
        </authorList>
    </citation>
    <scope>NUCLEOTIDE SEQUENCE [LARGE SCALE GENOMIC DNA]</scope>
    <source>
        <strain evidence="2 3">DSM 24723</strain>
    </source>
</reference>
<organism evidence="2 3">
    <name type="scientific">Janibacter alkaliphilus</name>
    <dbReference type="NCBI Taxonomy" id="1069963"/>
    <lineage>
        <taxon>Bacteria</taxon>
        <taxon>Bacillati</taxon>
        <taxon>Actinomycetota</taxon>
        <taxon>Actinomycetes</taxon>
        <taxon>Micrococcales</taxon>
        <taxon>Intrasporangiaceae</taxon>
        <taxon>Janibacter</taxon>
    </lineage>
</organism>
<proteinExistence type="predicted"/>
<dbReference type="SMART" id="SM00955">
    <property type="entry name" value="RNB"/>
    <property type="match status" value="1"/>
</dbReference>
<dbReference type="InterPro" id="IPR012340">
    <property type="entry name" value="NA-bd_OB-fold"/>
</dbReference>
<dbReference type="GO" id="GO:0003723">
    <property type="term" value="F:RNA binding"/>
    <property type="evidence" value="ECO:0007669"/>
    <property type="project" value="InterPro"/>
</dbReference>
<dbReference type="Pfam" id="PF18614">
    <property type="entry name" value="RNase_II_C_S1"/>
    <property type="match status" value="1"/>
</dbReference>
<dbReference type="InterPro" id="IPR040596">
    <property type="entry name" value="RNase_II_C_S1"/>
</dbReference>
<dbReference type="AlphaFoldDB" id="A0A852XCC8"/>
<dbReference type="EMBL" id="JACBZX010000001">
    <property type="protein sequence ID" value="NYG38373.1"/>
    <property type="molecule type" value="Genomic_DNA"/>
</dbReference>
<dbReference type="GO" id="GO:0004540">
    <property type="term" value="F:RNA nuclease activity"/>
    <property type="evidence" value="ECO:0007669"/>
    <property type="project" value="InterPro"/>
</dbReference>
<dbReference type="SUPFAM" id="SSF50249">
    <property type="entry name" value="Nucleic acid-binding proteins"/>
    <property type="match status" value="1"/>
</dbReference>
<dbReference type="GO" id="GO:0005829">
    <property type="term" value="C:cytosol"/>
    <property type="evidence" value="ECO:0007669"/>
    <property type="project" value="TreeGrafter"/>
</dbReference>
<dbReference type="Proteomes" id="UP000592181">
    <property type="component" value="Unassembled WGS sequence"/>
</dbReference>
<keyword evidence="3" id="KW-1185">Reference proteome</keyword>
<feature type="domain" description="RNB" evidence="1">
    <location>
        <begin position="62"/>
        <end position="380"/>
    </location>
</feature>
<sequence>MSAQRATRFSPPESADGEIVRATGLAERFDAVRAEQDVPKRFSDAVLAEAEAVAADPRHLPETDLTDLPFLTIDPPGAMDLDQAMLLERDGTGFRVRYAIAYLPAFVAPGGAIDTESWERGQTIYAPDQRTPLHPPQVSEGPASLLPGQPTPAYVWDLRLDAEGEVVDIALAPAMVRSQDRLDYAQVQRAIDEATADERLTLLREIGEARIRLELARGGATLPMPEQEVIVREDGHYELRLRPLLAAEDWNAQISLMTGMAAAELMLHARVGVLRTMPEPEEEVLRRLRRVVRGLDVDWPAEQTYGDFLRGLDREDPVHLAIIHEATGLFRGAGYTAFDGELPELVEQSAIAAPYAHVTAPLRRLVDRYGLALCAAVSAGEEIPAWVREALPRLAEAMSASDRRAGAVERGCTEAVECAALADEVGSEHDAVVVDVPEGGRGRLEVALTDKPVIARAEGSGELGQRVRVRVERADVAAGELELRVL</sequence>
<protein>
    <submittedName>
        <fullName evidence="2">Exoribonuclease R</fullName>
    </submittedName>
</protein>
<accession>A0A852XCC8</accession>
<dbReference type="PANTHER" id="PTHR23355:SF9">
    <property type="entry name" value="DIS3-LIKE EXONUCLEASE 2"/>
    <property type="match status" value="1"/>
</dbReference>
<dbReference type="InterPro" id="IPR001900">
    <property type="entry name" value="RNase_II/R"/>
</dbReference>
<name>A0A852XCC8_9MICO</name>